<protein>
    <submittedName>
        <fullName evidence="2">Uncharacterized protein</fullName>
    </submittedName>
</protein>
<evidence type="ECO:0000313" key="2">
    <source>
        <dbReference type="EMBL" id="CZR67426.1"/>
    </source>
</evidence>
<feature type="region of interest" description="Disordered" evidence="1">
    <location>
        <begin position="70"/>
        <end position="91"/>
    </location>
</feature>
<dbReference type="STRING" id="576137.A0A1L7XQU4"/>
<dbReference type="Pfam" id="PF11951">
    <property type="entry name" value="Fungal_trans_2"/>
    <property type="match status" value="1"/>
</dbReference>
<gene>
    <name evidence="2" type="ORF">PAC_17325</name>
</gene>
<evidence type="ECO:0000256" key="1">
    <source>
        <dbReference type="SAM" id="MobiDB-lite"/>
    </source>
</evidence>
<name>A0A1L7XQU4_9HELO</name>
<dbReference type="PANTHER" id="PTHR37540">
    <property type="entry name" value="TRANSCRIPTION FACTOR (ACR-2), PUTATIVE-RELATED-RELATED"/>
    <property type="match status" value="1"/>
</dbReference>
<dbReference type="AlphaFoldDB" id="A0A1L7XQU4"/>
<organism evidence="2 3">
    <name type="scientific">Phialocephala subalpina</name>
    <dbReference type="NCBI Taxonomy" id="576137"/>
    <lineage>
        <taxon>Eukaryota</taxon>
        <taxon>Fungi</taxon>
        <taxon>Dikarya</taxon>
        <taxon>Ascomycota</taxon>
        <taxon>Pezizomycotina</taxon>
        <taxon>Leotiomycetes</taxon>
        <taxon>Helotiales</taxon>
        <taxon>Mollisiaceae</taxon>
        <taxon>Phialocephala</taxon>
        <taxon>Phialocephala fortinii species complex</taxon>
    </lineage>
</organism>
<dbReference type="PANTHER" id="PTHR37540:SF5">
    <property type="entry name" value="TRANSCRIPTION FACTOR DOMAIN-CONTAINING PROTEIN"/>
    <property type="match status" value="1"/>
</dbReference>
<proteinExistence type="predicted"/>
<dbReference type="InterPro" id="IPR021858">
    <property type="entry name" value="Fun_TF"/>
</dbReference>
<keyword evidence="3" id="KW-1185">Reference proteome</keyword>
<feature type="region of interest" description="Disordered" evidence="1">
    <location>
        <begin position="32"/>
        <end position="51"/>
    </location>
</feature>
<dbReference type="OrthoDB" id="4159781at2759"/>
<dbReference type="EMBL" id="FJOG01000044">
    <property type="protein sequence ID" value="CZR67426.1"/>
    <property type="molecule type" value="Genomic_DNA"/>
</dbReference>
<accession>A0A1L7XQU4</accession>
<evidence type="ECO:0000313" key="3">
    <source>
        <dbReference type="Proteomes" id="UP000184330"/>
    </source>
</evidence>
<feature type="compositionally biased region" description="Polar residues" evidence="1">
    <location>
        <begin position="71"/>
        <end position="90"/>
    </location>
</feature>
<dbReference type="Proteomes" id="UP000184330">
    <property type="component" value="Unassembled WGS sequence"/>
</dbReference>
<sequence length="533" mass="60567">MRRRIFQDLPRMNRSFDPNRIVLELPPEFLSPQPSINTGKDPEMLVDDPEEEPELLPRVSLHEFSYDLRSPNATNGNVSNPQSQPGTSFASGLVPSNLMTTLGAGRIDPFANFPIKMNGGDLWLIDQVNTGEDPTFKTLRDRWLPVAVRDAATFHQFLANVSLNISRVRGENLDNAVSIAHHSLAIRSVNQKLSDPNLRTSGDVIASILCFVCYSTVKGDFHGISVHLDGLQNVLRLRGGYKSIKSDPVLVNIAYGVDMTRSLRQDTKPQFPLPEEMLQAVQNDQSADDFVFFARTPYSAQWREIFPPNHPMMSVFDELQHAVEVAKLKAMRNQQWRIVNFVIFRMYPTIHRLLSMGLDPDPDDQWSIVQEASRLGILLFMGEIRRKCGALGVSTRLYITKLKVFMEGLGSTIDWTSANMLLLWVMFFALLESWKLPEQDWYVESMHAVMARTTLRSWDAVLERVKSFLWVDDIYDERVELFRGVISSAPTRIDTTFEANNECTAESKHARYAVFPKRSSSQRRIISRNAAAS</sequence>
<reference evidence="2 3" key="1">
    <citation type="submission" date="2016-03" db="EMBL/GenBank/DDBJ databases">
        <authorList>
            <person name="Ploux O."/>
        </authorList>
    </citation>
    <scope>NUCLEOTIDE SEQUENCE [LARGE SCALE GENOMIC DNA]</scope>
    <source>
        <strain evidence="2 3">UAMH 11012</strain>
    </source>
</reference>